<accession>H8K706</accession>
<organism evidence="1 2">
    <name type="scientific">Rickettsia australis (strain Cutlack)</name>
    <dbReference type="NCBI Taxonomy" id="1105110"/>
    <lineage>
        <taxon>Bacteria</taxon>
        <taxon>Pseudomonadati</taxon>
        <taxon>Pseudomonadota</taxon>
        <taxon>Alphaproteobacteria</taxon>
        <taxon>Rickettsiales</taxon>
        <taxon>Rickettsiaceae</taxon>
        <taxon>Rickettsieae</taxon>
        <taxon>Rickettsia</taxon>
        <taxon>spotted fever group</taxon>
    </lineage>
</organism>
<name>H8K706_RICAC</name>
<evidence type="ECO:0008006" key="3">
    <source>
        <dbReference type="Google" id="ProtNLM"/>
    </source>
</evidence>
<dbReference type="InterPro" id="IPR014825">
    <property type="entry name" value="DNA_alkylation"/>
</dbReference>
<gene>
    <name evidence="1" type="ordered locus">MC5_03605</name>
</gene>
<dbReference type="PANTHER" id="PTHR34070:SF1">
    <property type="entry name" value="DNA ALKYLATION REPAIR PROTEIN"/>
    <property type="match status" value="1"/>
</dbReference>
<sequence>MDASAHHVVGAYLRYKEKDYLFTFTKSEILWERRIAMVDTWYFIKNNQLDTTFENKLLLNDKHDLMHKVIGWMLREAGKKDEKQLIDFLDRYISQMPRTAVRYAIEKFPAEVRKNILQKKKLMLISCFNLL</sequence>
<dbReference type="eggNOG" id="COG4912">
    <property type="taxonomic scope" value="Bacteria"/>
</dbReference>
<reference evidence="2" key="1">
    <citation type="submission" date="2012-02" db="EMBL/GenBank/DDBJ databases">
        <title>Complete genome sequence of Rickettsia australis strain Cutlack.</title>
        <authorList>
            <person name="Johnson S.L."/>
            <person name="Munk A.C."/>
            <person name="Han S."/>
            <person name="Bruce D.C."/>
            <person name="Dasch G.A."/>
        </authorList>
    </citation>
    <scope>NUCLEOTIDE SEQUENCE [LARGE SCALE GENOMIC DNA]</scope>
    <source>
        <strain evidence="2">Cutlack</strain>
    </source>
</reference>
<dbReference type="Gene3D" id="1.25.10.90">
    <property type="match status" value="1"/>
</dbReference>
<evidence type="ECO:0000313" key="2">
    <source>
        <dbReference type="Proteomes" id="UP000007589"/>
    </source>
</evidence>
<dbReference type="CDD" id="cd06561">
    <property type="entry name" value="AlkD_like"/>
    <property type="match status" value="1"/>
</dbReference>
<dbReference type="STRING" id="1105110.MC5_03605"/>
<dbReference type="AlphaFoldDB" id="H8K706"/>
<dbReference type="KEGG" id="rau:MC5_03605"/>
<dbReference type="Pfam" id="PF08713">
    <property type="entry name" value="DNA_alkylation"/>
    <property type="match status" value="1"/>
</dbReference>
<dbReference type="PANTHER" id="PTHR34070">
    <property type="entry name" value="ARMADILLO-TYPE FOLD"/>
    <property type="match status" value="1"/>
</dbReference>
<dbReference type="SUPFAM" id="SSF48371">
    <property type="entry name" value="ARM repeat"/>
    <property type="match status" value="1"/>
</dbReference>
<dbReference type="Proteomes" id="UP000007589">
    <property type="component" value="Chromosome"/>
</dbReference>
<dbReference type="EMBL" id="CP003338">
    <property type="protein sequence ID" value="AFC71049.1"/>
    <property type="molecule type" value="Genomic_DNA"/>
</dbReference>
<proteinExistence type="predicted"/>
<dbReference type="RefSeq" id="WP_014412578.1">
    <property type="nucleotide sequence ID" value="NC_017058.1"/>
</dbReference>
<dbReference type="HOGENOM" id="CLU_158652_0_0_5"/>
<keyword evidence="2" id="KW-1185">Reference proteome</keyword>
<dbReference type="InterPro" id="IPR016024">
    <property type="entry name" value="ARM-type_fold"/>
</dbReference>
<protein>
    <recommendedName>
        <fullName evidence="3">DNA alkylation repair enzyme</fullName>
    </recommendedName>
</protein>
<evidence type="ECO:0000313" key="1">
    <source>
        <dbReference type="EMBL" id="AFC71049.1"/>
    </source>
</evidence>